<dbReference type="Proteomes" id="UP000326354">
    <property type="component" value="Chromosome"/>
</dbReference>
<reference evidence="1 2" key="1">
    <citation type="submission" date="2019-08" db="EMBL/GenBank/DDBJ databases">
        <title>Complete genome sequence of Candidatus Uab amorphum.</title>
        <authorList>
            <person name="Shiratori T."/>
            <person name="Suzuki S."/>
            <person name="Kakizawa Y."/>
            <person name="Ishida K."/>
        </authorList>
    </citation>
    <scope>NUCLEOTIDE SEQUENCE [LARGE SCALE GENOMIC DNA]</scope>
    <source>
        <strain evidence="1 2">SRT547</strain>
    </source>
</reference>
<evidence type="ECO:0000313" key="2">
    <source>
        <dbReference type="Proteomes" id="UP000326354"/>
    </source>
</evidence>
<evidence type="ECO:0000313" key="1">
    <source>
        <dbReference type="EMBL" id="BBM83664.1"/>
    </source>
</evidence>
<organism evidence="1 2">
    <name type="scientific">Uabimicrobium amorphum</name>
    <dbReference type="NCBI Taxonomy" id="2596890"/>
    <lineage>
        <taxon>Bacteria</taxon>
        <taxon>Pseudomonadati</taxon>
        <taxon>Planctomycetota</taxon>
        <taxon>Candidatus Uabimicrobiia</taxon>
        <taxon>Candidatus Uabimicrobiales</taxon>
        <taxon>Candidatus Uabimicrobiaceae</taxon>
        <taxon>Candidatus Uabimicrobium</taxon>
    </lineage>
</organism>
<dbReference type="PROSITE" id="PS51257">
    <property type="entry name" value="PROKAR_LIPOPROTEIN"/>
    <property type="match status" value="1"/>
</dbReference>
<keyword evidence="2" id="KW-1185">Reference proteome</keyword>
<name>A0A5S9IL18_UABAM</name>
<dbReference type="KEGG" id="uam:UABAM_02017"/>
<dbReference type="AlphaFoldDB" id="A0A5S9IL18"/>
<accession>A0A5S9IL18</accession>
<protein>
    <submittedName>
        <fullName evidence="1">Uncharacterized protein</fullName>
    </submittedName>
</protein>
<gene>
    <name evidence="1" type="ORF">UABAM_02017</name>
</gene>
<dbReference type="EMBL" id="AP019860">
    <property type="protein sequence ID" value="BBM83664.1"/>
    <property type="molecule type" value="Genomic_DNA"/>
</dbReference>
<sequence>MWKIVLVCAVVFCACNNKTQITPNDTDDNFLLKARESYSKKQFTQSASLFVKAQKVKQQSEISEAQLGEILCLVAVDGAFQEKIDAWDVGRLYYWKGYSLDPFAEIPASYQQKFRDVGNHKLFHVLDLLLETGHDKSIQSFLQVYSQSNLQTFIVAKAWYALENNSYDEAKRLFSLVNDDKQHRLIRQSGTLLTKVLLKKQVTSSDLKDIIKNKYFFIANKKIELEVNEQSVVGNMLFHFGVMAKHSIPIWEQGKTFIAQNANDMSQEAHDDYLQLFSLATAWKLFTKGDLTSAKQNFQKIVANKKKLSRYCEAHLGLAVILWMEEEDYEEVHSHFTWLNKYSYWLGGKSISLFIEKRRPQKAWQKVLQKNSEHKVYLVLLDTLCRLGEGRSAYALLGTLMSDFEDADLISLYEKEDKNIPKDVYAENKIWEKID</sequence>
<proteinExistence type="predicted"/>
<dbReference type="RefSeq" id="WP_151967856.1">
    <property type="nucleotide sequence ID" value="NZ_AP019860.1"/>
</dbReference>